<dbReference type="SMART" id="SM00116">
    <property type="entry name" value="CBS"/>
    <property type="match status" value="2"/>
</dbReference>
<feature type="domain" description="CBS" evidence="3">
    <location>
        <begin position="76"/>
        <end position="131"/>
    </location>
</feature>
<evidence type="ECO:0000313" key="5">
    <source>
        <dbReference type="Proteomes" id="UP000291097"/>
    </source>
</evidence>
<dbReference type="EMBL" id="SHMP01000003">
    <property type="protein sequence ID" value="RZV11624.1"/>
    <property type="molecule type" value="Genomic_DNA"/>
</dbReference>
<proteinExistence type="predicted"/>
<dbReference type="PANTHER" id="PTHR43080">
    <property type="entry name" value="CBS DOMAIN-CONTAINING PROTEIN CBSX3, MITOCHONDRIAL"/>
    <property type="match status" value="1"/>
</dbReference>
<dbReference type="Pfam" id="PF00571">
    <property type="entry name" value="CBS"/>
    <property type="match status" value="2"/>
</dbReference>
<accession>A0A482YA43</accession>
<organism evidence="4 5">
    <name type="scientific">Natrinema hispanicum</name>
    <dbReference type="NCBI Taxonomy" id="392421"/>
    <lineage>
        <taxon>Archaea</taxon>
        <taxon>Methanobacteriati</taxon>
        <taxon>Methanobacteriota</taxon>
        <taxon>Stenosarchaea group</taxon>
        <taxon>Halobacteria</taxon>
        <taxon>Halobacteriales</taxon>
        <taxon>Natrialbaceae</taxon>
        <taxon>Natrinema</taxon>
    </lineage>
</organism>
<dbReference type="Proteomes" id="UP000291097">
    <property type="component" value="Unassembled WGS sequence"/>
</dbReference>
<gene>
    <name evidence="4" type="ORF">BDK88_0504</name>
</gene>
<evidence type="ECO:0000313" key="4">
    <source>
        <dbReference type="EMBL" id="RZV11624.1"/>
    </source>
</evidence>
<evidence type="ECO:0000259" key="3">
    <source>
        <dbReference type="PROSITE" id="PS51371"/>
    </source>
</evidence>
<reference evidence="4 5" key="1">
    <citation type="submission" date="2019-02" db="EMBL/GenBank/DDBJ databases">
        <title>Genomic Encyclopedia of Archaeal and Bacterial Type Strains, Phase II (KMG-II): from individual species to whole genera.</title>
        <authorList>
            <person name="Goeker M."/>
        </authorList>
    </citation>
    <scope>NUCLEOTIDE SEQUENCE [LARGE SCALE GENOMIC DNA]</scope>
    <source>
        <strain evidence="4 5">DSM 18328</strain>
    </source>
</reference>
<keyword evidence="1 2" id="KW-0129">CBS domain</keyword>
<evidence type="ECO:0000256" key="1">
    <source>
        <dbReference type="ARBA" id="ARBA00023122"/>
    </source>
</evidence>
<dbReference type="SUPFAM" id="SSF54631">
    <property type="entry name" value="CBS-domain pair"/>
    <property type="match status" value="1"/>
</dbReference>
<dbReference type="PROSITE" id="PS51371">
    <property type="entry name" value="CBS"/>
    <property type="match status" value="2"/>
</dbReference>
<evidence type="ECO:0000256" key="2">
    <source>
        <dbReference type="PROSITE-ProRule" id="PRU00703"/>
    </source>
</evidence>
<dbReference type="InterPro" id="IPR046342">
    <property type="entry name" value="CBS_dom_sf"/>
</dbReference>
<dbReference type="InterPro" id="IPR000644">
    <property type="entry name" value="CBS_dom"/>
</dbReference>
<dbReference type="InterPro" id="IPR051257">
    <property type="entry name" value="Diverse_CBS-Domain"/>
</dbReference>
<dbReference type="Gene3D" id="3.10.580.10">
    <property type="entry name" value="CBS-domain"/>
    <property type="match status" value="1"/>
</dbReference>
<name>A0A482YA43_9EURY</name>
<sequence length="142" mass="15355">MIDQIVGDVMTQSVRTIPPETTACDVATLFAEQDIGSAVVVDPETGEYSGIITQSDIMQQVAAGADIESVRVATFLSTPLVTIDSTEDIHTAATLMKEHSIRRLPVTDDGDLVGVLTTTDLTHYLPRLRNTILRGRNDLTSQ</sequence>
<comment type="caution">
    <text evidence="4">The sequence shown here is derived from an EMBL/GenBank/DDBJ whole genome shotgun (WGS) entry which is preliminary data.</text>
</comment>
<dbReference type="RefSeq" id="WP_242611594.1">
    <property type="nucleotide sequence ID" value="NZ_SHMP01000003.1"/>
</dbReference>
<dbReference type="PANTHER" id="PTHR43080:SF2">
    <property type="entry name" value="CBS DOMAIN-CONTAINING PROTEIN"/>
    <property type="match status" value="1"/>
</dbReference>
<protein>
    <submittedName>
        <fullName evidence="4">CBS domain protein</fullName>
    </submittedName>
</protein>
<dbReference type="AlphaFoldDB" id="A0A482YA43"/>
<feature type="domain" description="CBS" evidence="3">
    <location>
        <begin position="10"/>
        <end position="67"/>
    </location>
</feature>